<proteinExistence type="predicted"/>
<feature type="region of interest" description="Disordered" evidence="1">
    <location>
        <begin position="308"/>
        <end position="345"/>
    </location>
</feature>
<gene>
    <name evidence="3" type="ORF">TRN7648_03455</name>
</gene>
<keyword evidence="2" id="KW-0472">Membrane</keyword>
<evidence type="ECO:0000256" key="1">
    <source>
        <dbReference type="SAM" id="MobiDB-lite"/>
    </source>
</evidence>
<sequence length="345" mass="36707">MTSPASLRRTARLSWRWHASRLLIPGNLWLLVIVGVVSAVGFVIFLMLLRQAPPYAVMQLRSTFLEQIVEREALAKMKLPVGPWLNAAGDPCLLSISERGSESTVEVHPRAGIRLRYRWRPGRLAILLSDAPAGLPVADLARDDIGCAVANRLVINLELPVSDGLLVLPVAGPAEVGAENVGQDHFFGGEIYLSARALLPPDRGALYPASDAPIVLPEGGRLAAADELRAGQSWYGTARVTSDGLVIAANTETATLVLVRAGDRSEFEPLHVGLLAKLFQDPSVAPWSIGTLFVITVLQLAISALSLSPGKRKESKPSASAPARDRNEKAQGAAPPVGTPSEGAD</sequence>
<dbReference type="AlphaFoldDB" id="A0A0P1H2B9"/>
<dbReference type="Proteomes" id="UP000054935">
    <property type="component" value="Unassembled WGS sequence"/>
</dbReference>
<evidence type="ECO:0000256" key="2">
    <source>
        <dbReference type="SAM" id="Phobius"/>
    </source>
</evidence>
<keyword evidence="2" id="KW-0812">Transmembrane</keyword>
<protein>
    <submittedName>
        <fullName evidence="3">Uncharacterized protein</fullName>
    </submittedName>
</protein>
<keyword evidence="2" id="KW-1133">Transmembrane helix</keyword>
<dbReference type="STRING" id="441103.TRN7648_03455"/>
<organism evidence="3 4">
    <name type="scientific">Tropicibacter naphthalenivorans</name>
    <dbReference type="NCBI Taxonomy" id="441103"/>
    <lineage>
        <taxon>Bacteria</taxon>
        <taxon>Pseudomonadati</taxon>
        <taxon>Pseudomonadota</taxon>
        <taxon>Alphaproteobacteria</taxon>
        <taxon>Rhodobacterales</taxon>
        <taxon>Roseobacteraceae</taxon>
        <taxon>Tropicibacter</taxon>
    </lineage>
</organism>
<dbReference type="RefSeq" id="WP_058248880.1">
    <property type="nucleotide sequence ID" value="NZ_CYSE01000008.1"/>
</dbReference>
<accession>A0A0P1H2B9</accession>
<evidence type="ECO:0000313" key="3">
    <source>
        <dbReference type="EMBL" id="CUH81413.1"/>
    </source>
</evidence>
<dbReference type="EMBL" id="CYSE01000008">
    <property type="protein sequence ID" value="CUH81413.1"/>
    <property type="molecule type" value="Genomic_DNA"/>
</dbReference>
<evidence type="ECO:0000313" key="4">
    <source>
        <dbReference type="Proteomes" id="UP000054935"/>
    </source>
</evidence>
<reference evidence="3 4" key="1">
    <citation type="submission" date="2015-09" db="EMBL/GenBank/DDBJ databases">
        <authorList>
            <consortium name="Swine Surveillance"/>
        </authorList>
    </citation>
    <scope>NUCLEOTIDE SEQUENCE [LARGE SCALE GENOMIC DNA]</scope>
    <source>
        <strain evidence="3 4">CECT 7648</strain>
    </source>
</reference>
<name>A0A0P1H2B9_9RHOB</name>
<feature type="transmembrane region" description="Helical" evidence="2">
    <location>
        <begin position="287"/>
        <end position="307"/>
    </location>
</feature>
<feature type="transmembrane region" description="Helical" evidence="2">
    <location>
        <begin position="28"/>
        <end position="49"/>
    </location>
</feature>
<keyword evidence="4" id="KW-1185">Reference proteome</keyword>